<feature type="region of interest" description="Disordered" evidence="5">
    <location>
        <begin position="828"/>
        <end position="1131"/>
    </location>
</feature>
<dbReference type="Proteomes" id="UP000078113">
    <property type="component" value="Unassembled WGS sequence"/>
</dbReference>
<dbReference type="GO" id="GO:0000824">
    <property type="term" value="F:inositol-1,4,5,6-tetrakisphosphate 3-kinase activity"/>
    <property type="evidence" value="ECO:0007669"/>
    <property type="project" value="TreeGrafter"/>
</dbReference>
<dbReference type="Gene3D" id="3.30.470.160">
    <property type="entry name" value="Inositol polyphosphate kinase"/>
    <property type="match status" value="1"/>
</dbReference>
<dbReference type="GO" id="GO:0005634">
    <property type="term" value="C:nucleus"/>
    <property type="evidence" value="ECO:0007669"/>
    <property type="project" value="TreeGrafter"/>
</dbReference>
<feature type="compositionally biased region" description="Low complexity" evidence="5">
    <location>
        <begin position="858"/>
        <end position="870"/>
    </location>
</feature>
<dbReference type="PANTHER" id="PTHR12400">
    <property type="entry name" value="INOSITOL POLYPHOSPHATE KINASE"/>
    <property type="match status" value="1"/>
</dbReference>
<evidence type="ECO:0000256" key="5">
    <source>
        <dbReference type="SAM" id="MobiDB-lite"/>
    </source>
</evidence>
<dbReference type="GO" id="GO:0032958">
    <property type="term" value="P:inositol phosphate biosynthetic process"/>
    <property type="evidence" value="ECO:0007669"/>
    <property type="project" value="InterPro"/>
</dbReference>
<feature type="compositionally biased region" description="Low complexity" evidence="5">
    <location>
        <begin position="598"/>
        <end position="614"/>
    </location>
</feature>
<feature type="compositionally biased region" description="Low complexity" evidence="5">
    <location>
        <begin position="505"/>
        <end position="526"/>
    </location>
</feature>
<dbReference type="Pfam" id="PF03770">
    <property type="entry name" value="IPK"/>
    <property type="match status" value="1"/>
</dbReference>
<keyword evidence="3 4" id="KW-0418">Kinase</keyword>
<sequence length="1618" mass="171472">MLSRSPEGLDPPDTATAATASSTTVTASATVSPSATPRWMKREGSLLVRKGRRPSRAAAVLLANLDSSSSTHLHHNTSSHHHQQQTEDRDRDRDRDREWMLDGEGPAVPLSPSALMEAADKSTRAIVPEPIIDGSGGWQSFSPFMEAACSQPVAAPHSPAISNRRHRRSCDPIDSNSQVDADVDDGADADDDDGDDDYNDEDWEEEEEEDDDDEEDPDGEYDDGQYDYELDGFSDQSEAGDHHPGVTRRPSSGSQIGMGPGTAQFSHPSGASFNRPARASPQPLPPSYCPPAVVQLQPFNNQVGGHNSIFRFSARAVCKPLVSRENEFYEAVEMNHTELLSFMPKYLGVLNVTYRHPEEDEQLPAGDASPNLDQNEAEHDAGGNVATDDVAHHANGAPPSTTAESTGVQSKAASTTGDLSEHESARTGGAGDNEGSERGGNTSSTSTSQKKRRGREREARRKVFSGQDPHEGEIPEVALHMNRHIVPNWLLRRSGVPTPPGGAGSSASASAPGTPGNMSASRPASNRSRESSRSRAIGAGAGAAGPSAELPVKEHSGDSLGSSGPAAAAVVPPSTFGTGVAAATGATVPPADLPAGYASSTATTTTASSQPSSSLDGHSEFWASAPPSANAGSVKGLGLSDALVTTPLSSSPSTPAPHSPSSNPFATSFHQSTSESGAAEVVAALGSAQPHGKLRKRSMVPMGMSSQGFLSRSHLVEDPSLFNLGAGRGVSPLIQHRQLPSDYYQTMSNSSTTLAPSASTSTSNLAATAAAAGPSHPPACIFGRGSTAINRQLKEKVLREVFSSPVLDDEHGSLGWKNSKRLARRNRKRLQQKWDESEEGGLARTKGIVRQTNMRPMSSSGASITSTKSSSLHRESLMSSGSGYPSVPRSLHAASGTEGEGDAESVGRGVRTTRARGPRQPSTPPRSPPRLEASPVVHPVDARPPLDPAVPATVKSLIFSSQEASPSTSTPPQPKPSLQQRPTGSFRRVHSDLALSLKSSPRLDPYRPSDDRAQPSPVAEITAEISETENLTADSEGTDSDFGTTLRRSTVTRKRLDDSGLGGAGAGDMVVLGTGENTPPSASVERRPQANSKGHDRSRSRSRSVDEARSLLRRRNNTTGTNGSKTGAGAGAGAMTASQIFDSGQGVSAMPAQLADFISEDAKQTPRPFHLGGGQEMKAPDTYVSLSTPALEMPAPYIESPTLEDAAGRSEQFLLLEDLTGRLTSPCVLDLKMGTRQYGLDATDAKRESQTRKCDKTTSRTHGVRICGMQVFDCAAERFLFQDKYYGRKVHPREFATALARFFHNGQELLIHHVPTIVSKLYQLAHIIYGLHGYRFYASSLLFIYDGECESQKSRMESFHRRVRKGFAGTVVPGNNHFGSVDSSPWLEAADDQAGKLPSKGISGLHDPASAAGRSSPKDKEGKNTTTAAPDASLLSGSQASSRRGPPSVLAQGGPALHAALAKQRRRLKGEINIRIIDFAHCTTGSDFIFPGDDPADFADPPDEDDHRPHVRFPPKNRNGPDYGYLWGLKNLAASFEEIWERERARRLAGNDSNGGAPSPPPALAAGTHADGEDSDLTKSLGGGVADGLDIGELRVEGKEVFDEIFGPDGEGEGYIST</sequence>
<feature type="region of interest" description="Disordered" evidence="5">
    <location>
        <begin position="155"/>
        <end position="286"/>
    </location>
</feature>
<evidence type="ECO:0000313" key="6">
    <source>
        <dbReference type="EMBL" id="KAE8266848.1"/>
    </source>
</evidence>
<feature type="compositionally biased region" description="Basic and acidic residues" evidence="5">
    <location>
        <begin position="1084"/>
        <end position="1110"/>
    </location>
</feature>
<feature type="compositionally biased region" description="Acidic residues" evidence="5">
    <location>
        <begin position="181"/>
        <end position="232"/>
    </location>
</feature>
<feature type="region of interest" description="Disordered" evidence="5">
    <location>
        <begin position="1492"/>
        <end position="1517"/>
    </location>
</feature>
<protein>
    <recommendedName>
        <fullName evidence="4">Kinase</fullName>
        <ecNumber evidence="4">2.7.-.-</ecNumber>
    </recommendedName>
</protein>
<feature type="region of interest" description="Disordered" evidence="5">
    <location>
        <begin position="1397"/>
        <end position="1453"/>
    </location>
</feature>
<evidence type="ECO:0000313" key="7">
    <source>
        <dbReference type="Proteomes" id="UP000078113"/>
    </source>
</evidence>
<feature type="region of interest" description="Disordered" evidence="5">
    <location>
        <begin position="1549"/>
        <end position="1586"/>
    </location>
</feature>
<dbReference type="GO" id="GO:0008440">
    <property type="term" value="F:inositol-1,4,5-trisphosphate 3-kinase activity"/>
    <property type="evidence" value="ECO:0007669"/>
    <property type="project" value="TreeGrafter"/>
</dbReference>
<evidence type="ECO:0000256" key="2">
    <source>
        <dbReference type="ARBA" id="ARBA00022679"/>
    </source>
</evidence>
<keyword evidence="7" id="KW-1185">Reference proteome</keyword>
<feature type="compositionally biased region" description="Polar residues" evidence="5">
    <location>
        <begin position="398"/>
        <end position="418"/>
    </location>
</feature>
<feature type="compositionally biased region" description="Basic and acidic residues" evidence="5">
    <location>
        <begin position="1004"/>
        <end position="1013"/>
    </location>
</feature>
<proteinExistence type="inferred from homology"/>
<name>A0A8X7T3J6_9BASI</name>
<accession>A0A8X7T3J6</accession>
<dbReference type="EMBL" id="LWDG02000287">
    <property type="protein sequence ID" value="KAE8266848.1"/>
    <property type="molecule type" value="Genomic_DNA"/>
</dbReference>
<organism evidence="6 7">
    <name type="scientific">Tilletia walkeri</name>
    <dbReference type="NCBI Taxonomy" id="117179"/>
    <lineage>
        <taxon>Eukaryota</taxon>
        <taxon>Fungi</taxon>
        <taxon>Dikarya</taxon>
        <taxon>Basidiomycota</taxon>
        <taxon>Ustilaginomycotina</taxon>
        <taxon>Exobasidiomycetes</taxon>
        <taxon>Tilletiales</taxon>
        <taxon>Tilletiaceae</taxon>
        <taxon>Tilletia</taxon>
    </lineage>
</organism>
<feature type="compositionally biased region" description="Polar residues" evidence="5">
    <location>
        <begin position="263"/>
        <end position="272"/>
    </location>
</feature>
<keyword evidence="2 4" id="KW-0808">Transferase</keyword>
<reference evidence="6" key="1">
    <citation type="submission" date="2016-04" db="EMBL/GenBank/DDBJ databases">
        <authorList>
            <person name="Nguyen H.D."/>
            <person name="Samba Siva P."/>
            <person name="Cullis J."/>
            <person name="Levesque C.A."/>
            <person name="Hambleton S."/>
        </authorList>
    </citation>
    <scope>NUCLEOTIDE SEQUENCE</scope>
    <source>
        <strain evidence="6">DAOMC 236422</strain>
    </source>
</reference>
<feature type="compositionally biased region" description="Basic and acidic residues" evidence="5">
    <location>
        <begin position="84"/>
        <end position="100"/>
    </location>
</feature>
<feature type="region of interest" description="Disordered" evidence="5">
    <location>
        <begin position="597"/>
        <end position="673"/>
    </location>
</feature>
<feature type="compositionally biased region" description="Low complexity" evidence="5">
    <location>
        <begin position="534"/>
        <end position="548"/>
    </location>
</feature>
<dbReference type="EC" id="2.7.-.-" evidence="4"/>
<feature type="compositionally biased region" description="Polar residues" evidence="5">
    <location>
        <begin position="1028"/>
        <end position="1049"/>
    </location>
</feature>
<comment type="caution">
    <text evidence="6">The sequence shown here is derived from an EMBL/GenBank/DDBJ whole genome shotgun (WGS) entry which is preliminary data.</text>
</comment>
<gene>
    <name evidence="6" type="ORF">A4X09_0g5498</name>
</gene>
<dbReference type="GO" id="GO:0046854">
    <property type="term" value="P:phosphatidylinositol phosphate biosynthetic process"/>
    <property type="evidence" value="ECO:0007669"/>
    <property type="project" value="TreeGrafter"/>
</dbReference>
<dbReference type="SUPFAM" id="SSF56104">
    <property type="entry name" value="SAICAR synthase-like"/>
    <property type="match status" value="1"/>
</dbReference>
<feature type="compositionally biased region" description="Basic residues" evidence="5">
    <location>
        <begin position="72"/>
        <end position="83"/>
    </location>
</feature>
<feature type="compositionally biased region" description="Acidic residues" evidence="5">
    <location>
        <begin position="1494"/>
        <end position="1504"/>
    </location>
</feature>
<feature type="compositionally biased region" description="Low complexity" evidence="5">
    <location>
        <begin position="439"/>
        <end position="448"/>
    </location>
</feature>
<feature type="region of interest" description="Disordered" evidence="5">
    <location>
        <begin position="360"/>
        <end position="474"/>
    </location>
</feature>
<dbReference type="PANTHER" id="PTHR12400:SF21">
    <property type="entry name" value="KINASE"/>
    <property type="match status" value="1"/>
</dbReference>
<evidence type="ECO:0000256" key="3">
    <source>
        <dbReference type="ARBA" id="ARBA00022777"/>
    </source>
</evidence>
<evidence type="ECO:0000256" key="4">
    <source>
        <dbReference type="RuleBase" id="RU363090"/>
    </source>
</evidence>
<feature type="compositionally biased region" description="Low complexity" evidence="5">
    <location>
        <begin position="14"/>
        <end position="37"/>
    </location>
</feature>
<evidence type="ECO:0000256" key="1">
    <source>
        <dbReference type="ARBA" id="ARBA00007374"/>
    </source>
</evidence>
<feature type="region of interest" description="Disordered" evidence="5">
    <location>
        <begin position="1"/>
        <end position="113"/>
    </location>
</feature>
<dbReference type="GO" id="GO:0005737">
    <property type="term" value="C:cytoplasm"/>
    <property type="evidence" value="ECO:0007669"/>
    <property type="project" value="TreeGrafter"/>
</dbReference>
<feature type="region of interest" description="Disordered" evidence="5">
    <location>
        <begin position="492"/>
        <end position="568"/>
    </location>
</feature>
<dbReference type="InterPro" id="IPR038286">
    <property type="entry name" value="IPK_sf"/>
</dbReference>
<dbReference type="InterPro" id="IPR005522">
    <property type="entry name" value="IPK"/>
</dbReference>
<reference evidence="6" key="2">
    <citation type="journal article" date="2019" name="IMA Fungus">
        <title>Genome sequencing and comparison of five Tilletia species to identify candidate genes for the detection of regulated species infecting wheat.</title>
        <authorList>
            <person name="Nguyen H.D.T."/>
            <person name="Sultana T."/>
            <person name="Kesanakurti P."/>
            <person name="Hambleton S."/>
        </authorList>
    </citation>
    <scope>NUCLEOTIDE SEQUENCE</scope>
    <source>
        <strain evidence="6">DAOMC 236422</strain>
    </source>
</reference>
<comment type="similarity">
    <text evidence="1 4">Belongs to the inositol phosphokinase (IPK) family.</text>
</comment>